<reference evidence="1 2" key="1">
    <citation type="submission" date="2023-01" db="EMBL/GenBank/DDBJ databases">
        <title>Analysis of 21 Apiospora genomes using comparative genomics revels a genus with tremendous synthesis potential of carbohydrate active enzymes and secondary metabolites.</title>
        <authorList>
            <person name="Sorensen T."/>
        </authorList>
    </citation>
    <scope>NUCLEOTIDE SEQUENCE [LARGE SCALE GENOMIC DNA]</scope>
    <source>
        <strain evidence="1 2">CBS 83171</strain>
    </source>
</reference>
<name>A0ABR1UZR6_9PEZI</name>
<accession>A0ABR1UZR6</accession>
<evidence type="ECO:0000313" key="1">
    <source>
        <dbReference type="EMBL" id="KAK8063546.1"/>
    </source>
</evidence>
<protein>
    <submittedName>
        <fullName evidence="1">Uncharacterized protein</fullName>
    </submittedName>
</protein>
<comment type="caution">
    <text evidence="1">The sequence shown here is derived from an EMBL/GenBank/DDBJ whole genome shotgun (WGS) entry which is preliminary data.</text>
</comment>
<keyword evidence="2" id="KW-1185">Reference proteome</keyword>
<gene>
    <name evidence="1" type="ORF">PG996_008198</name>
</gene>
<evidence type="ECO:0000313" key="2">
    <source>
        <dbReference type="Proteomes" id="UP001446871"/>
    </source>
</evidence>
<dbReference type="EMBL" id="JAQQWM010000005">
    <property type="protein sequence ID" value="KAK8063546.1"/>
    <property type="molecule type" value="Genomic_DNA"/>
</dbReference>
<dbReference type="Proteomes" id="UP001446871">
    <property type="component" value="Unassembled WGS sequence"/>
</dbReference>
<organism evidence="1 2">
    <name type="scientific">Apiospora saccharicola</name>
    <dbReference type="NCBI Taxonomy" id="335842"/>
    <lineage>
        <taxon>Eukaryota</taxon>
        <taxon>Fungi</taxon>
        <taxon>Dikarya</taxon>
        <taxon>Ascomycota</taxon>
        <taxon>Pezizomycotina</taxon>
        <taxon>Sordariomycetes</taxon>
        <taxon>Xylariomycetidae</taxon>
        <taxon>Amphisphaeriales</taxon>
        <taxon>Apiosporaceae</taxon>
        <taxon>Apiospora</taxon>
    </lineage>
</organism>
<sequence length="67" mass="8050">MLFDANQRALIGERYLRTIMDEFLEMESRTLAFRAWDEIPIRLPMRWDAAMFRNVLGEVYLRARARG</sequence>
<proteinExistence type="predicted"/>